<accession>A0A843TSP4</accession>
<dbReference type="Proteomes" id="UP000652761">
    <property type="component" value="Unassembled WGS sequence"/>
</dbReference>
<dbReference type="InterPro" id="IPR044965">
    <property type="entry name" value="Glyco_hydro_17_plant"/>
</dbReference>
<feature type="region of interest" description="Disordered" evidence="5">
    <location>
        <begin position="313"/>
        <end position="338"/>
    </location>
</feature>
<evidence type="ECO:0000256" key="4">
    <source>
        <dbReference type="RuleBase" id="RU004335"/>
    </source>
</evidence>
<evidence type="ECO:0000256" key="5">
    <source>
        <dbReference type="SAM" id="MobiDB-lite"/>
    </source>
</evidence>
<dbReference type="Pfam" id="PF00332">
    <property type="entry name" value="Glyco_hydro_17"/>
    <property type="match status" value="1"/>
</dbReference>
<organism evidence="6 7">
    <name type="scientific">Colocasia esculenta</name>
    <name type="common">Wild taro</name>
    <name type="synonym">Arum esculentum</name>
    <dbReference type="NCBI Taxonomy" id="4460"/>
    <lineage>
        <taxon>Eukaryota</taxon>
        <taxon>Viridiplantae</taxon>
        <taxon>Streptophyta</taxon>
        <taxon>Embryophyta</taxon>
        <taxon>Tracheophyta</taxon>
        <taxon>Spermatophyta</taxon>
        <taxon>Magnoliopsida</taxon>
        <taxon>Liliopsida</taxon>
        <taxon>Araceae</taxon>
        <taxon>Aroideae</taxon>
        <taxon>Colocasieae</taxon>
        <taxon>Colocasia</taxon>
    </lineage>
</organism>
<comment type="caution">
    <text evidence="6">The sequence shown here is derived from an EMBL/GenBank/DDBJ whole genome shotgun (WGS) entry which is preliminary data.</text>
</comment>
<dbReference type="Gene3D" id="3.20.20.80">
    <property type="entry name" value="Glycosidases"/>
    <property type="match status" value="1"/>
</dbReference>
<evidence type="ECO:0000256" key="3">
    <source>
        <dbReference type="ARBA" id="ARBA00023295"/>
    </source>
</evidence>
<proteinExistence type="inferred from homology"/>
<feature type="compositionally biased region" description="Polar residues" evidence="5">
    <location>
        <begin position="167"/>
        <end position="179"/>
    </location>
</feature>
<feature type="compositionally biased region" description="Polar residues" evidence="5">
    <location>
        <begin position="322"/>
        <end position="334"/>
    </location>
</feature>
<dbReference type="PANTHER" id="PTHR32227">
    <property type="entry name" value="GLUCAN ENDO-1,3-BETA-GLUCOSIDASE BG1-RELATED-RELATED"/>
    <property type="match status" value="1"/>
</dbReference>
<feature type="region of interest" description="Disordered" evidence="5">
    <location>
        <begin position="167"/>
        <end position="198"/>
    </location>
</feature>
<dbReference type="AlphaFoldDB" id="A0A843TSP4"/>
<dbReference type="SUPFAM" id="SSF51445">
    <property type="entry name" value="(Trans)glycosidases"/>
    <property type="match status" value="1"/>
</dbReference>
<sequence>MGPIVEFLCSPGAPLLVNVYPYFINVSDPQNVDLDYAQFTMQDIVVVDGYNGFEYQNLFDAMVDVVYAALDRVGAGNVDVVVSETSCLSASGFTATVENARIYNTCRQRYKATASFSLTVASQTYKLTCCFQSGVAKPKIRTHPGKKGKRANPPVIATARSAAISVGSHQPLTSRQECSGISRRDSLQTGPDRPSPVSRLTALSRLESQRVEVDLPFSRVDPVRLGLCLKRGGPTSFLFSFSFKPATATLLPLPLSFPRKGEPCRCLRPTPSSTLLLPHPLLLLFLHLLLLSHGSFLSLLSLISMVMAPPRHSDKGKVVASATPSKRSRPSSGSQGEGFDGTLFHSPEAFQFYSTDIIARKVHLGKRIDFDFFGGAGYDLHGLFEPLGWVSYVSLNEMVYPHLVNLFYANLVEDADKKPSTYVKGVHIPLKVSMLSEVMEIPIKQGV</sequence>
<protein>
    <recommendedName>
        <fullName evidence="8">Glucan endo-1,3-beta-D-glucosidase</fullName>
    </recommendedName>
</protein>
<comment type="similarity">
    <text evidence="1 4">Belongs to the glycosyl hydrolase 17 family.</text>
</comment>
<evidence type="ECO:0000313" key="7">
    <source>
        <dbReference type="Proteomes" id="UP000652761"/>
    </source>
</evidence>
<keyword evidence="3" id="KW-0326">Glycosidase</keyword>
<dbReference type="GO" id="GO:0004553">
    <property type="term" value="F:hydrolase activity, hydrolyzing O-glycosyl compounds"/>
    <property type="evidence" value="ECO:0007669"/>
    <property type="project" value="InterPro"/>
</dbReference>
<dbReference type="InterPro" id="IPR000490">
    <property type="entry name" value="Glyco_hydro_17"/>
</dbReference>
<evidence type="ECO:0000256" key="1">
    <source>
        <dbReference type="ARBA" id="ARBA00008773"/>
    </source>
</evidence>
<dbReference type="EMBL" id="NMUH01000096">
    <property type="protein sequence ID" value="MQL71399.1"/>
    <property type="molecule type" value="Genomic_DNA"/>
</dbReference>
<keyword evidence="7" id="KW-1185">Reference proteome</keyword>
<dbReference type="GO" id="GO:0005975">
    <property type="term" value="P:carbohydrate metabolic process"/>
    <property type="evidence" value="ECO:0007669"/>
    <property type="project" value="InterPro"/>
</dbReference>
<reference evidence="6" key="1">
    <citation type="submission" date="2017-07" db="EMBL/GenBank/DDBJ databases">
        <title>Taro Niue Genome Assembly and Annotation.</title>
        <authorList>
            <person name="Atibalentja N."/>
            <person name="Keating K."/>
            <person name="Fields C.J."/>
        </authorList>
    </citation>
    <scope>NUCLEOTIDE SEQUENCE</scope>
    <source>
        <strain evidence="6">Niue_2</strain>
        <tissue evidence="6">Leaf</tissue>
    </source>
</reference>
<keyword evidence="2" id="KW-0378">Hydrolase</keyword>
<dbReference type="InterPro" id="IPR017853">
    <property type="entry name" value="GH"/>
</dbReference>
<evidence type="ECO:0000313" key="6">
    <source>
        <dbReference type="EMBL" id="MQL71399.1"/>
    </source>
</evidence>
<evidence type="ECO:0008006" key="8">
    <source>
        <dbReference type="Google" id="ProtNLM"/>
    </source>
</evidence>
<dbReference type="OrthoDB" id="941679at2759"/>
<name>A0A843TSP4_COLES</name>
<evidence type="ECO:0000256" key="2">
    <source>
        <dbReference type="ARBA" id="ARBA00022801"/>
    </source>
</evidence>
<gene>
    <name evidence="6" type="ORF">Taro_003721</name>
</gene>